<name>A0A9E7ZPQ8_9HYPH</name>
<gene>
    <name evidence="1" type="ORF">NWE54_04190</name>
</gene>
<protein>
    <submittedName>
        <fullName evidence="1">Uncharacterized protein</fullName>
    </submittedName>
</protein>
<sequence length="129" mass="14147">MGSRTYTFDALTQLKDAGAITASAPAQVGGQAKVLDMGAGRFSIKYVRAPQPGQWPLLFAELVTTKAEAYILRGLNEDTDNARRRDADVEALLEEARSALDRQEPPRAIFRSRTAARRLGRGSRSLTVR</sequence>
<accession>A0A9E7ZPQ8</accession>
<dbReference type="EMBL" id="CP102774">
    <property type="protein sequence ID" value="UZF87994.1"/>
    <property type="molecule type" value="Genomic_DNA"/>
</dbReference>
<organism evidence="1">
    <name type="scientific">Bosea sp. NBC_00436</name>
    <dbReference type="NCBI Taxonomy" id="2969620"/>
    <lineage>
        <taxon>Bacteria</taxon>
        <taxon>Pseudomonadati</taxon>
        <taxon>Pseudomonadota</taxon>
        <taxon>Alphaproteobacteria</taxon>
        <taxon>Hyphomicrobiales</taxon>
        <taxon>Boseaceae</taxon>
        <taxon>Bosea</taxon>
    </lineage>
</organism>
<evidence type="ECO:0000313" key="1">
    <source>
        <dbReference type="EMBL" id="UZF87994.1"/>
    </source>
</evidence>
<proteinExistence type="predicted"/>
<dbReference type="AlphaFoldDB" id="A0A9E7ZPQ8"/>
<reference evidence="1" key="1">
    <citation type="submission" date="2022-08" db="EMBL/GenBank/DDBJ databases">
        <title>Complete Genome Sequences of 2 Bosea sp. soil isolates.</title>
        <authorList>
            <person name="Alvarez Arevalo M."/>
            <person name="Sterndorff E.B."/>
            <person name="Faurdal D."/>
            <person name="Joergensen T.S."/>
            <person name="Weber T."/>
        </authorList>
    </citation>
    <scope>NUCLEOTIDE SEQUENCE</scope>
    <source>
        <strain evidence="1">NBC_00436</strain>
    </source>
</reference>